<keyword evidence="1" id="KW-0812">Transmembrane</keyword>
<dbReference type="AlphaFoldDB" id="C4XF89"/>
<keyword evidence="1" id="KW-1133">Transmembrane helix</keyword>
<dbReference type="NCBIfam" id="NF045830">
    <property type="entry name" value="MYPU_1760_HExxH"/>
    <property type="match status" value="1"/>
</dbReference>
<dbReference type="EMBL" id="AP009608">
    <property type="protein sequence ID" value="BAH69811.1"/>
    <property type="molecule type" value="Genomic_DNA"/>
</dbReference>
<evidence type="ECO:0000313" key="2">
    <source>
        <dbReference type="EMBL" id="BAH69811.1"/>
    </source>
</evidence>
<feature type="transmembrane region" description="Helical" evidence="1">
    <location>
        <begin position="23"/>
        <end position="48"/>
    </location>
</feature>
<dbReference type="KEGG" id="mfp:MBIO_0546"/>
<evidence type="ECO:0000256" key="1">
    <source>
        <dbReference type="SAM" id="Phobius"/>
    </source>
</evidence>
<organism evidence="2 3">
    <name type="scientific">Mycoplasmopsis fermentans (strain ATCC 19989 / NBRC 14854 / NCTC 10117 / PG18)</name>
    <name type="common">Mycoplasma fermentans</name>
    <dbReference type="NCBI Taxonomy" id="496833"/>
    <lineage>
        <taxon>Bacteria</taxon>
        <taxon>Bacillati</taxon>
        <taxon>Mycoplasmatota</taxon>
        <taxon>Mycoplasmoidales</taxon>
        <taxon>Metamycoplasmataceae</taxon>
        <taxon>Mycoplasmopsis</taxon>
    </lineage>
</organism>
<dbReference type="Proteomes" id="UP000006810">
    <property type="component" value="Chromosome"/>
</dbReference>
<sequence length="696" mass="81834">MWKVIMIPPQNIKRSGSKKRNNALFWTLISLSIFLCFVSLFVAVYLLLNNKNETINKNNNLVKIKIQSKEDKIGLINQDKYIEQYAKSPSSLNNFDNVTNDLKNQFIDLKFNDYILANNTVLKYDTKKHSYKYDKRNWVKNGTFKFENNSWVYIDPINNVKFIDKSYGVDKNKKPRFLLGPYGLALLANYFYSRMTYGPEIKFLDSINVNDFSIITKESAGIYLPTIQRIYLNGAALSEKGAKLSVKVKQILYSLFHEYMHHWAHSYASYGSIEDVKNNKAITIPYRSNLEFSVKSDFWYKKFANQFKELLNYDDTWINSINPWFPGDNSFVPYKLSLNDLWSLSNENDNKKFKEALNKLKSIKDENDKVTFRETKDFDSKYLIADYSINSLPYYYSLVELVPREWQKYAYIPFNDPSNPYNYLYEKIIKSDTIDDLDIIESFYGVTFKDSNNLLTYANSYSIDWSRTMHKAQLEADRNFYSNNIYKSENQQLFYKLFLETMGYGKTIAQVKSKIDVKKLIAGDTDSYSVEIDKNNIFQTRISGYLDNKNIKGFYFTNNKDEKEFVKINYLNAFKFEGKDNLLDTTFTLSPNMVLSDLISKQAAYTSDYFDYRNIKENSPIEFWQDLNNDGEMQDNELIKEYEKDPLPDRYLTSSDAPSELDSTNSYKIEASFISKKQSNKKYGIYFKRREMNVFS</sequence>
<reference evidence="2 3" key="1">
    <citation type="journal article" date="2009" name="Curr. Microbiol.">
        <title>Molecular cloning and expression of a novel cholinephosphotransferase involved in glycoglycerophospholipid biosynthesis of Mycoplasma fermentans.</title>
        <authorList>
            <person name="Ishida N."/>
            <person name="Irikura D."/>
            <person name="Matsuda K."/>
            <person name="Sato S."/>
            <person name="Asano K."/>
        </authorList>
    </citation>
    <scope>NUCLEOTIDE SEQUENCE [LARGE SCALE GENOMIC DNA]</scope>
    <source>
        <strain evidence="3">ATCC 19989 / NBRC 14854 / NCTC 10117 / PG18</strain>
    </source>
</reference>
<name>C4XF89_MYCFP</name>
<dbReference type="HOGENOM" id="CLU_384421_0_0_14"/>
<dbReference type="eggNOG" id="ENOG5030MPC">
    <property type="taxonomic scope" value="Bacteria"/>
</dbReference>
<keyword evidence="1" id="KW-0472">Membrane</keyword>
<evidence type="ECO:0000313" key="3">
    <source>
        <dbReference type="Proteomes" id="UP000006810"/>
    </source>
</evidence>
<dbReference type="InterPro" id="IPR054786">
    <property type="entry name" value="MYPU_1760-like"/>
</dbReference>
<keyword evidence="3" id="KW-1185">Reference proteome</keyword>
<proteinExistence type="predicted"/>
<dbReference type="PATRIC" id="fig|496833.3.peg.133"/>
<gene>
    <name evidence="2" type="ordered locus">MBIO_0546</name>
</gene>
<accession>C4XF89</accession>
<protein>
    <submittedName>
        <fullName evidence="2">Uncharacterized protein</fullName>
    </submittedName>
</protein>